<organism evidence="2 3">
    <name type="scientific">Sphingobium fontiphilum</name>
    <dbReference type="NCBI Taxonomy" id="944425"/>
    <lineage>
        <taxon>Bacteria</taxon>
        <taxon>Pseudomonadati</taxon>
        <taxon>Pseudomonadota</taxon>
        <taxon>Alphaproteobacteria</taxon>
        <taxon>Sphingomonadales</taxon>
        <taxon>Sphingomonadaceae</taxon>
        <taxon>Sphingobium</taxon>
    </lineage>
</organism>
<name>A0A7W6DC28_9SPHN</name>
<gene>
    <name evidence="2" type="ORF">GGR44_000099</name>
</gene>
<dbReference type="AlphaFoldDB" id="A0A7W6DC28"/>
<proteinExistence type="predicted"/>
<evidence type="ECO:0008006" key="4">
    <source>
        <dbReference type="Google" id="ProtNLM"/>
    </source>
</evidence>
<accession>A0A7W6DC28</accession>
<evidence type="ECO:0000313" key="3">
    <source>
        <dbReference type="Proteomes" id="UP000552757"/>
    </source>
</evidence>
<sequence length="159" mass="17616">MIFFRTFILPLATMALASCNEVQVCQICLENDASRPLSQREASQVYIYHNRAKLPSLARNIFYKERCGIDCKAIMRFDVPSEKAGEVAETLSGQTMRPLDQNDLSNFLLDGDSGVSWWLPPATKNLVGASGNIGGGQLARIAIIDRGAISRIYLSSWQM</sequence>
<comment type="caution">
    <text evidence="2">The sequence shown here is derived from an EMBL/GenBank/DDBJ whole genome shotgun (WGS) entry which is preliminary data.</text>
</comment>
<reference evidence="2 3" key="1">
    <citation type="submission" date="2020-08" db="EMBL/GenBank/DDBJ databases">
        <title>Genomic Encyclopedia of Type Strains, Phase IV (KMG-IV): sequencing the most valuable type-strain genomes for metagenomic binning, comparative biology and taxonomic classification.</title>
        <authorList>
            <person name="Goeker M."/>
        </authorList>
    </citation>
    <scope>NUCLEOTIDE SEQUENCE [LARGE SCALE GENOMIC DNA]</scope>
    <source>
        <strain evidence="2 3">DSM 29348</strain>
    </source>
</reference>
<feature type="signal peptide" evidence="1">
    <location>
        <begin position="1"/>
        <end position="17"/>
    </location>
</feature>
<evidence type="ECO:0000313" key="2">
    <source>
        <dbReference type="EMBL" id="MBB3980468.1"/>
    </source>
</evidence>
<keyword evidence="3" id="KW-1185">Reference proteome</keyword>
<evidence type="ECO:0000256" key="1">
    <source>
        <dbReference type="SAM" id="SignalP"/>
    </source>
</evidence>
<dbReference type="EMBL" id="JACIEB010000001">
    <property type="protein sequence ID" value="MBB3980468.1"/>
    <property type="molecule type" value="Genomic_DNA"/>
</dbReference>
<dbReference type="PROSITE" id="PS51257">
    <property type="entry name" value="PROKAR_LIPOPROTEIN"/>
    <property type="match status" value="1"/>
</dbReference>
<dbReference type="Proteomes" id="UP000552757">
    <property type="component" value="Unassembled WGS sequence"/>
</dbReference>
<keyword evidence="1" id="KW-0732">Signal</keyword>
<dbReference type="RefSeq" id="WP_183953498.1">
    <property type="nucleotide sequence ID" value="NZ_JACIEB010000001.1"/>
</dbReference>
<feature type="chain" id="PRO_5030711417" description="Lipoprotein" evidence="1">
    <location>
        <begin position="18"/>
        <end position="159"/>
    </location>
</feature>
<protein>
    <recommendedName>
        <fullName evidence="4">Lipoprotein</fullName>
    </recommendedName>
</protein>